<dbReference type="AlphaFoldDB" id="A0A8S3GQS6"/>
<name>A0A8S3GQS6_9BILA</name>
<dbReference type="EMBL" id="CAJOBJ010315547">
    <property type="protein sequence ID" value="CAF5168881.1"/>
    <property type="molecule type" value="Genomic_DNA"/>
</dbReference>
<sequence length="76" mass="8842">YYNMENISELHIWLDEYSISHENSVNILICKICVPAIAFTILGFPWSISMPLPKFTRENLGNISSRIIRILVVRFT</sequence>
<keyword evidence="1" id="KW-0472">Membrane</keyword>
<organism evidence="2 3">
    <name type="scientific">Rotaria magnacalcarata</name>
    <dbReference type="NCBI Taxonomy" id="392030"/>
    <lineage>
        <taxon>Eukaryota</taxon>
        <taxon>Metazoa</taxon>
        <taxon>Spiralia</taxon>
        <taxon>Gnathifera</taxon>
        <taxon>Rotifera</taxon>
        <taxon>Eurotatoria</taxon>
        <taxon>Bdelloidea</taxon>
        <taxon>Philodinida</taxon>
        <taxon>Philodinidae</taxon>
        <taxon>Rotaria</taxon>
    </lineage>
</organism>
<feature type="transmembrane region" description="Helical" evidence="1">
    <location>
        <begin position="25"/>
        <end position="48"/>
    </location>
</feature>
<keyword evidence="1" id="KW-1133">Transmembrane helix</keyword>
<protein>
    <submittedName>
        <fullName evidence="2">Uncharacterized protein</fullName>
    </submittedName>
</protein>
<dbReference type="Proteomes" id="UP000681720">
    <property type="component" value="Unassembled WGS sequence"/>
</dbReference>
<comment type="caution">
    <text evidence="2">The sequence shown here is derived from an EMBL/GenBank/DDBJ whole genome shotgun (WGS) entry which is preliminary data.</text>
</comment>
<evidence type="ECO:0000313" key="2">
    <source>
        <dbReference type="EMBL" id="CAF5168881.1"/>
    </source>
</evidence>
<evidence type="ECO:0000313" key="3">
    <source>
        <dbReference type="Proteomes" id="UP000681720"/>
    </source>
</evidence>
<evidence type="ECO:0000256" key="1">
    <source>
        <dbReference type="SAM" id="Phobius"/>
    </source>
</evidence>
<reference evidence="2" key="1">
    <citation type="submission" date="2021-02" db="EMBL/GenBank/DDBJ databases">
        <authorList>
            <person name="Nowell W R."/>
        </authorList>
    </citation>
    <scope>NUCLEOTIDE SEQUENCE</scope>
</reference>
<keyword evidence="1" id="KW-0812">Transmembrane</keyword>
<proteinExistence type="predicted"/>
<feature type="non-terminal residue" evidence="2">
    <location>
        <position position="1"/>
    </location>
</feature>
<accession>A0A8S3GQS6</accession>
<gene>
    <name evidence="2" type="ORF">GIL414_LOCUS66587</name>
</gene>